<name>A0ACC3DC28_9PEZI</name>
<comment type="caution">
    <text evidence="1">The sequence shown here is derived from an EMBL/GenBank/DDBJ whole genome shotgun (WGS) entry which is preliminary data.</text>
</comment>
<gene>
    <name evidence="1" type="ORF">LTS18_001736</name>
</gene>
<feature type="non-terminal residue" evidence="1">
    <location>
        <position position="232"/>
    </location>
</feature>
<reference evidence="1" key="1">
    <citation type="submission" date="2024-09" db="EMBL/GenBank/DDBJ databases">
        <title>Black Yeasts Isolated from many extreme environments.</title>
        <authorList>
            <person name="Coleine C."/>
            <person name="Stajich J.E."/>
            <person name="Selbmann L."/>
        </authorList>
    </citation>
    <scope>NUCLEOTIDE SEQUENCE</scope>
    <source>
        <strain evidence="1">CCFEE 5737</strain>
    </source>
</reference>
<protein>
    <submittedName>
        <fullName evidence="1">Uncharacterized protein</fullName>
    </submittedName>
</protein>
<evidence type="ECO:0000313" key="2">
    <source>
        <dbReference type="Proteomes" id="UP001186974"/>
    </source>
</evidence>
<organism evidence="1 2">
    <name type="scientific">Coniosporium uncinatum</name>
    <dbReference type="NCBI Taxonomy" id="93489"/>
    <lineage>
        <taxon>Eukaryota</taxon>
        <taxon>Fungi</taxon>
        <taxon>Dikarya</taxon>
        <taxon>Ascomycota</taxon>
        <taxon>Pezizomycotina</taxon>
        <taxon>Dothideomycetes</taxon>
        <taxon>Dothideomycetes incertae sedis</taxon>
        <taxon>Coniosporium</taxon>
    </lineage>
</organism>
<dbReference type="Proteomes" id="UP001186974">
    <property type="component" value="Unassembled WGS sequence"/>
</dbReference>
<keyword evidence="2" id="KW-1185">Reference proteome</keyword>
<evidence type="ECO:0000313" key="1">
    <source>
        <dbReference type="EMBL" id="KAK3064942.1"/>
    </source>
</evidence>
<accession>A0ACC3DC28</accession>
<dbReference type="EMBL" id="JAWDJW010006392">
    <property type="protein sequence ID" value="KAK3064942.1"/>
    <property type="molecule type" value="Genomic_DNA"/>
</dbReference>
<proteinExistence type="predicted"/>
<sequence length="232" mass="27107">MGDYYYPPSRDGLILKKRSEVRPGEIIVGRAPPSTQLARRRDYDRDHNDDAYNRSPQSTQGLARRPRHEQDYNDGYNSEASIAPRSRRRRQQRARSQDGIQHQRRDSSESSTDLGSSTGDESKCKSLKRKKYITFGFTAIALIHAGASIHEAMEMRAYHRKQLAEGGMEPTEVKKEQMKQRWEEAKAIGIGAYGAYSSYETIKELNERREEHHKMEEGRKDRHKRREERRRQ</sequence>